<dbReference type="InParanoid" id="J0D2E3"/>
<dbReference type="Proteomes" id="UP000006514">
    <property type="component" value="Unassembled WGS sequence"/>
</dbReference>
<gene>
    <name evidence="1" type="ORF">AURDEDRAFT_178111</name>
</gene>
<dbReference type="EMBL" id="JH688650">
    <property type="protein sequence ID" value="EJD32792.1"/>
    <property type="molecule type" value="Genomic_DNA"/>
</dbReference>
<dbReference type="AlphaFoldDB" id="J0D2E3"/>
<accession>J0D2E3</accession>
<sequence>MSKNVGHVTRCSPRVCGKSGFKARTKSGCDVQCDSAVQTGCGGSFPPPSLHASTQTTGRRSFVQTTLECFRHQAILGAIQSISRRATRSATPRGE</sequence>
<proteinExistence type="predicted"/>
<evidence type="ECO:0000313" key="1">
    <source>
        <dbReference type="EMBL" id="EJD32792.1"/>
    </source>
</evidence>
<protein>
    <submittedName>
        <fullName evidence="1">Uncharacterized protein</fullName>
    </submittedName>
</protein>
<dbReference type="KEGG" id="adl:AURDEDRAFT_178111"/>
<evidence type="ECO:0000313" key="2">
    <source>
        <dbReference type="Proteomes" id="UP000006514"/>
    </source>
</evidence>
<name>J0D2E3_AURST</name>
<keyword evidence="2" id="KW-1185">Reference proteome</keyword>
<organism evidence="1 2">
    <name type="scientific">Auricularia subglabra (strain TFB-10046 / SS5)</name>
    <name type="common">White-rot fungus</name>
    <name type="synonym">Auricularia delicata (strain TFB10046)</name>
    <dbReference type="NCBI Taxonomy" id="717982"/>
    <lineage>
        <taxon>Eukaryota</taxon>
        <taxon>Fungi</taxon>
        <taxon>Dikarya</taxon>
        <taxon>Basidiomycota</taxon>
        <taxon>Agaricomycotina</taxon>
        <taxon>Agaricomycetes</taxon>
        <taxon>Auriculariales</taxon>
        <taxon>Auriculariaceae</taxon>
        <taxon>Auricularia</taxon>
    </lineage>
</organism>
<reference evidence="2" key="1">
    <citation type="journal article" date="2012" name="Science">
        <title>The Paleozoic origin of enzymatic lignin decomposition reconstructed from 31 fungal genomes.</title>
        <authorList>
            <person name="Floudas D."/>
            <person name="Binder M."/>
            <person name="Riley R."/>
            <person name="Barry K."/>
            <person name="Blanchette R.A."/>
            <person name="Henrissat B."/>
            <person name="Martinez A.T."/>
            <person name="Otillar R."/>
            <person name="Spatafora J.W."/>
            <person name="Yadav J.S."/>
            <person name="Aerts A."/>
            <person name="Benoit I."/>
            <person name="Boyd A."/>
            <person name="Carlson A."/>
            <person name="Copeland A."/>
            <person name="Coutinho P.M."/>
            <person name="de Vries R.P."/>
            <person name="Ferreira P."/>
            <person name="Findley K."/>
            <person name="Foster B."/>
            <person name="Gaskell J."/>
            <person name="Glotzer D."/>
            <person name="Gorecki P."/>
            <person name="Heitman J."/>
            <person name="Hesse C."/>
            <person name="Hori C."/>
            <person name="Igarashi K."/>
            <person name="Jurgens J.A."/>
            <person name="Kallen N."/>
            <person name="Kersten P."/>
            <person name="Kohler A."/>
            <person name="Kuees U."/>
            <person name="Kumar T.K.A."/>
            <person name="Kuo A."/>
            <person name="LaButti K."/>
            <person name="Larrondo L.F."/>
            <person name="Lindquist E."/>
            <person name="Ling A."/>
            <person name="Lombard V."/>
            <person name="Lucas S."/>
            <person name="Lundell T."/>
            <person name="Martin R."/>
            <person name="McLaughlin D.J."/>
            <person name="Morgenstern I."/>
            <person name="Morin E."/>
            <person name="Murat C."/>
            <person name="Nagy L.G."/>
            <person name="Nolan M."/>
            <person name="Ohm R.A."/>
            <person name="Patyshakuliyeva A."/>
            <person name="Rokas A."/>
            <person name="Ruiz-Duenas F.J."/>
            <person name="Sabat G."/>
            <person name="Salamov A."/>
            <person name="Samejima M."/>
            <person name="Schmutz J."/>
            <person name="Slot J.C."/>
            <person name="St John F."/>
            <person name="Stenlid J."/>
            <person name="Sun H."/>
            <person name="Sun S."/>
            <person name="Syed K."/>
            <person name="Tsang A."/>
            <person name="Wiebenga A."/>
            <person name="Young D."/>
            <person name="Pisabarro A."/>
            <person name="Eastwood D.C."/>
            <person name="Martin F."/>
            <person name="Cullen D."/>
            <person name="Grigoriev I.V."/>
            <person name="Hibbett D.S."/>
        </authorList>
    </citation>
    <scope>NUCLEOTIDE SEQUENCE [LARGE SCALE GENOMIC DNA]</scope>
    <source>
        <strain evidence="2">TFB10046</strain>
    </source>
</reference>